<dbReference type="GO" id="GO:0016020">
    <property type="term" value="C:membrane"/>
    <property type="evidence" value="ECO:0007669"/>
    <property type="project" value="TreeGrafter"/>
</dbReference>
<reference evidence="2" key="1">
    <citation type="submission" date="2022-01" db="EMBL/GenBank/DDBJ databases">
        <authorList>
            <person name="Braso-Vives M."/>
        </authorList>
    </citation>
    <scope>NUCLEOTIDE SEQUENCE</scope>
</reference>
<dbReference type="InterPro" id="IPR002861">
    <property type="entry name" value="Reeler_dom"/>
</dbReference>
<dbReference type="CDD" id="cd08544">
    <property type="entry name" value="Reeler"/>
    <property type="match status" value="1"/>
</dbReference>
<evidence type="ECO:0000259" key="1">
    <source>
        <dbReference type="PROSITE" id="PS51019"/>
    </source>
</evidence>
<name>A0A8K0AH80_BRALA</name>
<dbReference type="Pfam" id="PF02014">
    <property type="entry name" value="Reeler"/>
    <property type="match status" value="1"/>
</dbReference>
<keyword evidence="3" id="KW-1185">Reference proteome</keyword>
<dbReference type="AlphaFoldDB" id="A0A8K0AH80"/>
<proteinExistence type="predicted"/>
<dbReference type="PANTHER" id="PTHR45828:SF33">
    <property type="entry name" value="DOMON DOMAIN-CONTAINING PROTEIN"/>
    <property type="match status" value="1"/>
</dbReference>
<accession>A0A8K0AH80</accession>
<dbReference type="Gene3D" id="2.60.40.4060">
    <property type="entry name" value="Reeler domain"/>
    <property type="match status" value="1"/>
</dbReference>
<dbReference type="InterPro" id="IPR051237">
    <property type="entry name" value="Ferric-chelate_Red/DefProt"/>
</dbReference>
<feature type="domain" description="Reelin" evidence="1">
    <location>
        <begin position="1"/>
        <end position="107"/>
    </location>
</feature>
<evidence type="ECO:0000313" key="2">
    <source>
        <dbReference type="EMBL" id="CAH1274524.1"/>
    </source>
</evidence>
<protein>
    <submittedName>
        <fullName evidence="2">Hypp5334 protein</fullName>
    </submittedName>
</protein>
<dbReference type="OrthoDB" id="2419613at2759"/>
<organism evidence="2 3">
    <name type="scientific">Branchiostoma lanceolatum</name>
    <name type="common">Common lancelet</name>
    <name type="synonym">Amphioxus lanceolatum</name>
    <dbReference type="NCBI Taxonomy" id="7740"/>
    <lineage>
        <taxon>Eukaryota</taxon>
        <taxon>Metazoa</taxon>
        <taxon>Chordata</taxon>
        <taxon>Cephalochordata</taxon>
        <taxon>Leptocardii</taxon>
        <taxon>Amphioxiformes</taxon>
        <taxon>Branchiostomatidae</taxon>
        <taxon>Branchiostoma</taxon>
    </lineage>
</organism>
<dbReference type="PROSITE" id="PS51019">
    <property type="entry name" value="REELIN"/>
    <property type="match status" value="1"/>
</dbReference>
<sequence length="107" mass="11680">MSVRVEGGQFKGIFLHARRVHDDHSLGTFVGPPQVFHHVICNTSGDSVTHSDRTNKSAAIFEWIPPNPGVGDVIFKATIVKSHKVFWTNVTSGTVIDITTVLATTQI</sequence>
<dbReference type="Proteomes" id="UP000838412">
    <property type="component" value="Chromosome 9"/>
</dbReference>
<gene>
    <name evidence="2" type="primary">Hypp5334</name>
    <name evidence="2" type="ORF">BLAG_LOCUS25521</name>
</gene>
<dbReference type="PANTHER" id="PTHR45828">
    <property type="entry name" value="CYTOCHROME B561/FERRIC REDUCTASE TRANSMEMBRANE"/>
    <property type="match status" value="1"/>
</dbReference>
<evidence type="ECO:0000313" key="3">
    <source>
        <dbReference type="Proteomes" id="UP000838412"/>
    </source>
</evidence>
<dbReference type="EMBL" id="OV696694">
    <property type="protein sequence ID" value="CAH1274524.1"/>
    <property type="molecule type" value="Genomic_DNA"/>
</dbReference>
<dbReference type="InterPro" id="IPR042307">
    <property type="entry name" value="Reeler_sf"/>
</dbReference>